<keyword evidence="4" id="KW-1003">Cell membrane</keyword>
<dbReference type="SMART" id="SM00388">
    <property type="entry name" value="HisKA"/>
    <property type="match status" value="1"/>
</dbReference>
<dbReference type="PANTHER" id="PTHR44936:SF10">
    <property type="entry name" value="SENSOR PROTEIN RSTB"/>
    <property type="match status" value="1"/>
</dbReference>
<evidence type="ECO:0000313" key="11">
    <source>
        <dbReference type="EMBL" id="CAA0083100.1"/>
    </source>
</evidence>
<evidence type="ECO:0000256" key="4">
    <source>
        <dbReference type="ARBA" id="ARBA00022475"/>
    </source>
</evidence>
<dbReference type="SMART" id="SM00387">
    <property type="entry name" value="HATPase_c"/>
    <property type="match status" value="1"/>
</dbReference>
<dbReference type="InterPro" id="IPR003594">
    <property type="entry name" value="HATPase_dom"/>
</dbReference>
<dbReference type="InterPro" id="IPR036097">
    <property type="entry name" value="HisK_dim/P_sf"/>
</dbReference>
<keyword evidence="7 11" id="KW-0418">Kinase</keyword>
<dbReference type="Gene3D" id="3.30.565.10">
    <property type="entry name" value="Histidine kinase-like ATPase, C-terminal domain"/>
    <property type="match status" value="1"/>
</dbReference>
<keyword evidence="5 11" id="KW-0808">Transferase</keyword>
<sequence>MFLLRRDSAFTDPRQVLRLLSWLRLAAFLVVMSLLAIAQWAGIDALQDAIHWRWIFVGLLLSILLSGVSMMLRNTLIDNRLLYAVILLDILAWFLLLNASGGSVNPAVSYLLVLLSIAALSLSISQSVTLLVVIMAFYTLMMQYQPAEGHQHMFGWHLWGMWLLFLLNALVMLVVIELLIHKLAQKDQAIARYKENTVRSEQLVMMGTMAANITHELGTPLSTIAMLTAEHDNEDADLIREQVERCKQALGQLKALGDDQQASQSLDSSVFFEHLRQELLLIQPGVALTIDDQLQQPFRVSLLLNQALLALLNNASDACSSIVTLSAFEQDSRCVLTITHDGDGISEALIEQLGLTRVASAKNGLGIGYYLANASIERLGGTLTIRNLDVGVETRVLFNREALIDD</sequence>
<dbReference type="GO" id="GO:0005886">
    <property type="term" value="C:plasma membrane"/>
    <property type="evidence" value="ECO:0007669"/>
    <property type="project" value="UniProtKB-SubCell"/>
</dbReference>
<evidence type="ECO:0000256" key="8">
    <source>
        <dbReference type="ARBA" id="ARBA00022840"/>
    </source>
</evidence>
<gene>
    <name evidence="11" type="primary">regB</name>
    <name evidence="11" type="ORF">DPBNPPHM_00542</name>
</gene>
<feature type="transmembrane region" description="Helical" evidence="9">
    <location>
        <begin position="159"/>
        <end position="180"/>
    </location>
</feature>
<dbReference type="GO" id="GO:0000155">
    <property type="term" value="F:phosphorelay sensor kinase activity"/>
    <property type="evidence" value="ECO:0007669"/>
    <property type="project" value="InterPro"/>
</dbReference>
<dbReference type="OrthoDB" id="9785252at2"/>
<proteinExistence type="predicted"/>
<dbReference type="CDD" id="cd00082">
    <property type="entry name" value="HisKA"/>
    <property type="match status" value="1"/>
</dbReference>
<dbReference type="EMBL" id="CACSII010000001">
    <property type="protein sequence ID" value="CAA0083100.1"/>
    <property type="molecule type" value="Genomic_DNA"/>
</dbReference>
<dbReference type="PROSITE" id="PS50109">
    <property type="entry name" value="HIS_KIN"/>
    <property type="match status" value="1"/>
</dbReference>
<feature type="transmembrane region" description="Helical" evidence="9">
    <location>
        <begin position="107"/>
        <end position="138"/>
    </location>
</feature>
<reference evidence="11 12" key="1">
    <citation type="submission" date="2019-11" db="EMBL/GenBank/DDBJ databases">
        <authorList>
            <person name="Holert J."/>
        </authorList>
    </citation>
    <scope>NUCLEOTIDE SEQUENCE [LARGE SCALE GENOMIC DNA]</scope>
    <source>
        <strain evidence="11">BC5_2</strain>
    </source>
</reference>
<feature type="domain" description="Histidine kinase" evidence="10">
    <location>
        <begin position="212"/>
        <end position="402"/>
    </location>
</feature>
<dbReference type="AlphaFoldDB" id="A0A5S9MZC4"/>
<protein>
    <recommendedName>
        <fullName evidence="3">histidine kinase</fullName>
        <ecNumber evidence="3">2.7.13.3</ecNumber>
    </recommendedName>
</protein>
<evidence type="ECO:0000256" key="5">
    <source>
        <dbReference type="ARBA" id="ARBA00022679"/>
    </source>
</evidence>
<keyword evidence="6" id="KW-0547">Nucleotide-binding</keyword>
<dbReference type="InterPro" id="IPR036890">
    <property type="entry name" value="HATPase_C_sf"/>
</dbReference>
<keyword evidence="9" id="KW-0472">Membrane</keyword>
<name>A0A5S9MZC4_9GAMM</name>
<dbReference type="PANTHER" id="PTHR44936">
    <property type="entry name" value="SENSOR PROTEIN CREC"/>
    <property type="match status" value="1"/>
</dbReference>
<feature type="transmembrane region" description="Helical" evidence="9">
    <location>
        <begin position="81"/>
        <end position="101"/>
    </location>
</feature>
<keyword evidence="9" id="KW-0812">Transmembrane</keyword>
<evidence type="ECO:0000259" key="10">
    <source>
        <dbReference type="PROSITE" id="PS50109"/>
    </source>
</evidence>
<evidence type="ECO:0000256" key="2">
    <source>
        <dbReference type="ARBA" id="ARBA00004651"/>
    </source>
</evidence>
<dbReference type="GO" id="GO:0005524">
    <property type="term" value="F:ATP binding"/>
    <property type="evidence" value="ECO:0007669"/>
    <property type="project" value="UniProtKB-KW"/>
</dbReference>
<organism evidence="11 12">
    <name type="scientific">BD1-7 clade bacterium</name>
    <dbReference type="NCBI Taxonomy" id="2029982"/>
    <lineage>
        <taxon>Bacteria</taxon>
        <taxon>Pseudomonadati</taxon>
        <taxon>Pseudomonadota</taxon>
        <taxon>Gammaproteobacteria</taxon>
        <taxon>Cellvibrionales</taxon>
        <taxon>Spongiibacteraceae</taxon>
        <taxon>BD1-7 clade</taxon>
    </lineage>
</organism>
<feature type="transmembrane region" description="Helical" evidence="9">
    <location>
        <begin position="21"/>
        <end position="42"/>
    </location>
</feature>
<evidence type="ECO:0000256" key="3">
    <source>
        <dbReference type="ARBA" id="ARBA00012438"/>
    </source>
</evidence>
<comment type="subcellular location">
    <subcellularLocation>
        <location evidence="2">Cell membrane</location>
        <topology evidence="2">Multi-pass membrane protein</topology>
    </subcellularLocation>
</comment>
<evidence type="ECO:0000256" key="9">
    <source>
        <dbReference type="SAM" id="Phobius"/>
    </source>
</evidence>
<dbReference type="SUPFAM" id="SSF47384">
    <property type="entry name" value="Homodimeric domain of signal transducing histidine kinase"/>
    <property type="match status" value="1"/>
</dbReference>
<evidence type="ECO:0000256" key="1">
    <source>
        <dbReference type="ARBA" id="ARBA00000085"/>
    </source>
</evidence>
<dbReference type="SUPFAM" id="SSF55874">
    <property type="entry name" value="ATPase domain of HSP90 chaperone/DNA topoisomerase II/histidine kinase"/>
    <property type="match status" value="1"/>
</dbReference>
<dbReference type="Proteomes" id="UP000434580">
    <property type="component" value="Unassembled WGS sequence"/>
</dbReference>
<evidence type="ECO:0000256" key="6">
    <source>
        <dbReference type="ARBA" id="ARBA00022741"/>
    </source>
</evidence>
<comment type="catalytic activity">
    <reaction evidence="1">
        <text>ATP + protein L-histidine = ADP + protein N-phospho-L-histidine.</text>
        <dbReference type="EC" id="2.7.13.3"/>
    </reaction>
</comment>
<dbReference type="EC" id="2.7.13.3" evidence="3"/>
<feature type="transmembrane region" description="Helical" evidence="9">
    <location>
        <begin position="54"/>
        <end position="72"/>
    </location>
</feature>
<evidence type="ECO:0000256" key="7">
    <source>
        <dbReference type="ARBA" id="ARBA00022777"/>
    </source>
</evidence>
<dbReference type="Gene3D" id="1.10.287.130">
    <property type="match status" value="1"/>
</dbReference>
<keyword evidence="8" id="KW-0067">ATP-binding</keyword>
<accession>A0A5S9MZC4</accession>
<dbReference type="InterPro" id="IPR050980">
    <property type="entry name" value="2C_sensor_his_kinase"/>
</dbReference>
<evidence type="ECO:0000313" key="12">
    <source>
        <dbReference type="Proteomes" id="UP000434580"/>
    </source>
</evidence>
<dbReference type="InterPro" id="IPR005467">
    <property type="entry name" value="His_kinase_dom"/>
</dbReference>
<keyword evidence="9" id="KW-1133">Transmembrane helix</keyword>
<dbReference type="InterPro" id="IPR003661">
    <property type="entry name" value="HisK_dim/P_dom"/>
</dbReference>
<dbReference type="Pfam" id="PF02518">
    <property type="entry name" value="HATPase_c"/>
    <property type="match status" value="1"/>
</dbReference>